<accession>A0A1J9NZR2</accession>
<organism evidence="2 3">
    <name type="scientific">Blastomyces percursus</name>
    <dbReference type="NCBI Taxonomy" id="1658174"/>
    <lineage>
        <taxon>Eukaryota</taxon>
        <taxon>Fungi</taxon>
        <taxon>Dikarya</taxon>
        <taxon>Ascomycota</taxon>
        <taxon>Pezizomycotina</taxon>
        <taxon>Eurotiomycetes</taxon>
        <taxon>Eurotiomycetidae</taxon>
        <taxon>Onygenales</taxon>
        <taxon>Ajellomycetaceae</taxon>
        <taxon>Blastomyces</taxon>
    </lineage>
</organism>
<dbReference type="AlphaFoldDB" id="A0A1J9NZR2"/>
<name>A0A1J9NZR2_9EURO</name>
<proteinExistence type="predicted"/>
<dbReference type="GO" id="GO:0050660">
    <property type="term" value="F:flavin adenine dinucleotide binding"/>
    <property type="evidence" value="ECO:0007669"/>
    <property type="project" value="InterPro"/>
</dbReference>
<dbReference type="Proteomes" id="UP000242791">
    <property type="component" value="Unassembled WGS sequence"/>
</dbReference>
<evidence type="ECO:0000313" key="3">
    <source>
        <dbReference type="Proteomes" id="UP000242791"/>
    </source>
</evidence>
<protein>
    <recommendedName>
        <fullName evidence="1">Berberine/berberine-like domain-containing protein</fullName>
    </recommendedName>
</protein>
<dbReference type="VEuPathDB" id="FungiDB:ACJ73_10295"/>
<reference evidence="2 3" key="1">
    <citation type="submission" date="2015-08" db="EMBL/GenBank/DDBJ databases">
        <title>Emmonsia species relationships and genome sequence.</title>
        <authorList>
            <person name="Cuomo C.A."/>
            <person name="Schwartz I.S."/>
            <person name="Kenyon C."/>
            <person name="De Hoog G.S."/>
            <person name="Govender N.P."/>
            <person name="Botha A."/>
            <person name="Moreno L."/>
            <person name="De Vries M."/>
            <person name="Munoz J.F."/>
            <person name="Stielow J.B."/>
        </authorList>
    </citation>
    <scope>NUCLEOTIDE SEQUENCE [LARGE SCALE GENOMIC DNA]</scope>
    <source>
        <strain evidence="2 3">EI222</strain>
    </source>
</reference>
<dbReference type="Pfam" id="PF08031">
    <property type="entry name" value="BBE"/>
    <property type="match status" value="1"/>
</dbReference>
<feature type="domain" description="Berberine/berberine-like" evidence="1">
    <location>
        <begin position="131"/>
        <end position="168"/>
    </location>
</feature>
<dbReference type="EMBL" id="LGTZ01003688">
    <property type="protein sequence ID" value="OJD09462.1"/>
    <property type="molecule type" value="Genomic_DNA"/>
</dbReference>
<dbReference type="Gene3D" id="3.40.462.20">
    <property type="match status" value="1"/>
</dbReference>
<dbReference type="InterPro" id="IPR016169">
    <property type="entry name" value="FAD-bd_PCMH_sub2"/>
</dbReference>
<dbReference type="OrthoDB" id="2151789at2759"/>
<comment type="caution">
    <text evidence="2">The sequence shown here is derived from an EMBL/GenBank/DDBJ whole genome shotgun (WGS) entry which is preliminary data.</text>
</comment>
<dbReference type="GO" id="GO:0016491">
    <property type="term" value="F:oxidoreductase activity"/>
    <property type="evidence" value="ECO:0007669"/>
    <property type="project" value="InterPro"/>
</dbReference>
<dbReference type="STRING" id="1658174.A0A1J9NZR2"/>
<sequence length="179" mass="19983">MAKVAAEQDDFIPDGTRRSMHVVSILATPEAIEIIYDVFASSVKAELSNIVNLTSSLAFQPMSKRFVEEGEKRGGNPQGIDATKAPYFWVVQDISWPDAKDDEKIAEYRKATATKMEEKLAAIGQKADFKYLNDADKFQKVFEGYGGNNLAKLKRIRAKYDPSRLFTDSLAGGWKVEHA</sequence>
<evidence type="ECO:0000313" key="2">
    <source>
        <dbReference type="EMBL" id="OJD09462.1"/>
    </source>
</evidence>
<dbReference type="InterPro" id="IPR012951">
    <property type="entry name" value="BBE"/>
</dbReference>
<keyword evidence="3" id="KW-1185">Reference proteome</keyword>
<evidence type="ECO:0000259" key="1">
    <source>
        <dbReference type="Pfam" id="PF08031"/>
    </source>
</evidence>
<dbReference type="Gene3D" id="3.30.465.10">
    <property type="match status" value="1"/>
</dbReference>
<gene>
    <name evidence="2" type="ORF">ACJ73_10295</name>
</gene>